<evidence type="ECO:0000313" key="2">
    <source>
        <dbReference type="EMBL" id="KAJ7361284.1"/>
    </source>
</evidence>
<proteinExistence type="predicted"/>
<dbReference type="Proteomes" id="UP001218218">
    <property type="component" value="Unassembled WGS sequence"/>
</dbReference>
<comment type="caution">
    <text evidence="2">The sequence shown here is derived from an EMBL/GenBank/DDBJ whole genome shotgun (WGS) entry which is preliminary data.</text>
</comment>
<dbReference type="AlphaFoldDB" id="A0AAD7F2F5"/>
<feature type="transmembrane region" description="Helical" evidence="1">
    <location>
        <begin position="126"/>
        <end position="144"/>
    </location>
</feature>
<keyword evidence="1" id="KW-0472">Membrane</keyword>
<reference evidence="2" key="1">
    <citation type="submission" date="2023-03" db="EMBL/GenBank/DDBJ databases">
        <title>Massive genome expansion in bonnet fungi (Mycena s.s.) driven by repeated elements and novel gene families across ecological guilds.</title>
        <authorList>
            <consortium name="Lawrence Berkeley National Laboratory"/>
            <person name="Harder C.B."/>
            <person name="Miyauchi S."/>
            <person name="Viragh M."/>
            <person name="Kuo A."/>
            <person name="Thoen E."/>
            <person name="Andreopoulos B."/>
            <person name="Lu D."/>
            <person name="Skrede I."/>
            <person name="Drula E."/>
            <person name="Henrissat B."/>
            <person name="Morin E."/>
            <person name="Kohler A."/>
            <person name="Barry K."/>
            <person name="LaButti K."/>
            <person name="Morin E."/>
            <person name="Salamov A."/>
            <person name="Lipzen A."/>
            <person name="Mereny Z."/>
            <person name="Hegedus B."/>
            <person name="Baldrian P."/>
            <person name="Stursova M."/>
            <person name="Weitz H."/>
            <person name="Taylor A."/>
            <person name="Grigoriev I.V."/>
            <person name="Nagy L.G."/>
            <person name="Martin F."/>
            <person name="Kauserud H."/>
        </authorList>
    </citation>
    <scope>NUCLEOTIDE SEQUENCE</scope>
    <source>
        <strain evidence="2">CBHHK002</strain>
    </source>
</reference>
<keyword evidence="3" id="KW-1185">Reference proteome</keyword>
<sequence length="151" mass="16874">MLPRHARISTFDDTNPSKALEKMYKGLSRPQCSVLTQLRTGHIGVNAYLHRFKLAPSPLCPYCDVPESVPHFLLGCPTHRVACLHLIICVKPARLSLTLLQEGHRPGSRIRAPRAASQDTMGNTPFLSFLLPYLSLSFLFYLALTSDTKRS</sequence>
<evidence type="ECO:0008006" key="4">
    <source>
        <dbReference type="Google" id="ProtNLM"/>
    </source>
</evidence>
<organism evidence="2 3">
    <name type="scientific">Mycena albidolilacea</name>
    <dbReference type="NCBI Taxonomy" id="1033008"/>
    <lineage>
        <taxon>Eukaryota</taxon>
        <taxon>Fungi</taxon>
        <taxon>Dikarya</taxon>
        <taxon>Basidiomycota</taxon>
        <taxon>Agaricomycotina</taxon>
        <taxon>Agaricomycetes</taxon>
        <taxon>Agaricomycetidae</taxon>
        <taxon>Agaricales</taxon>
        <taxon>Marasmiineae</taxon>
        <taxon>Mycenaceae</taxon>
        <taxon>Mycena</taxon>
    </lineage>
</organism>
<protein>
    <recommendedName>
        <fullName evidence="4">Reverse transcriptase zinc-binding domain-containing protein</fullName>
    </recommendedName>
</protein>
<evidence type="ECO:0000256" key="1">
    <source>
        <dbReference type="SAM" id="Phobius"/>
    </source>
</evidence>
<evidence type="ECO:0000313" key="3">
    <source>
        <dbReference type="Proteomes" id="UP001218218"/>
    </source>
</evidence>
<dbReference type="EMBL" id="JARIHO010000005">
    <property type="protein sequence ID" value="KAJ7361284.1"/>
    <property type="molecule type" value="Genomic_DNA"/>
</dbReference>
<name>A0AAD7F2F5_9AGAR</name>
<gene>
    <name evidence="2" type="ORF">DFH08DRAFT_843669</name>
</gene>
<keyword evidence="1" id="KW-0812">Transmembrane</keyword>
<keyword evidence="1" id="KW-1133">Transmembrane helix</keyword>
<accession>A0AAD7F2F5</accession>